<keyword evidence="1" id="KW-0732">Signal</keyword>
<dbReference type="Pfam" id="PF04069">
    <property type="entry name" value="OpuAC"/>
    <property type="match status" value="1"/>
</dbReference>
<dbReference type="EMBL" id="JAVREH010000005">
    <property type="protein sequence ID" value="MDT0260990.1"/>
    <property type="molecule type" value="Genomic_DNA"/>
</dbReference>
<protein>
    <submittedName>
        <fullName evidence="3">ABC transporter substrate-binding protein</fullName>
    </submittedName>
</protein>
<comment type="caution">
    <text evidence="3">The sequence shown here is derived from an EMBL/GenBank/DDBJ whole genome shotgun (WGS) entry which is preliminary data.</text>
</comment>
<feature type="chain" id="PRO_5046825252" evidence="1">
    <location>
        <begin position="21"/>
        <end position="311"/>
    </location>
</feature>
<dbReference type="PROSITE" id="PS51257">
    <property type="entry name" value="PROKAR_LIPOPROTEIN"/>
    <property type="match status" value="1"/>
</dbReference>
<dbReference type="InterPro" id="IPR007210">
    <property type="entry name" value="ABC_Gly_betaine_transp_sub-bd"/>
</dbReference>
<evidence type="ECO:0000259" key="2">
    <source>
        <dbReference type="Pfam" id="PF04069"/>
    </source>
</evidence>
<feature type="signal peptide" evidence="1">
    <location>
        <begin position="1"/>
        <end position="20"/>
    </location>
</feature>
<evidence type="ECO:0000256" key="1">
    <source>
        <dbReference type="SAM" id="SignalP"/>
    </source>
</evidence>
<dbReference type="RefSeq" id="WP_311422145.1">
    <property type="nucleotide sequence ID" value="NZ_JAVREH010000005.1"/>
</dbReference>
<sequence length="311" mass="32155">MNPLRTLATAVVGASLLALAACGGSSDPTSTGTSAGAGAGSAAPTDTIVVGSANFQENVVLADIYAEALKAKGVKVTTKLNIGSRETYIPALKDGSIDLIPEYSGVLLQYFDKKATAVSSDEVYSALQKATTAPLTVLTQSPAEDKDAIVVTKDTAGKYNLKSIADLAAVANKLTLGAPPEFQTRADGIPGLQKTYGVTFKSFKKLDAGGPLTQNALKNGQIDAGDVFTTDPLIAKNQWVALADPKNLYTAQNVVPLINSKKASDTVKSALDAVSAKLTTDDLVQLNEKVALNKQNPVTVAKAWLSTAGLS</sequence>
<keyword evidence="4" id="KW-1185">Reference proteome</keyword>
<dbReference type="Proteomes" id="UP001183176">
    <property type="component" value="Unassembled WGS sequence"/>
</dbReference>
<dbReference type="SUPFAM" id="SSF53850">
    <property type="entry name" value="Periplasmic binding protein-like II"/>
    <property type="match status" value="1"/>
</dbReference>
<evidence type="ECO:0000313" key="4">
    <source>
        <dbReference type="Proteomes" id="UP001183176"/>
    </source>
</evidence>
<dbReference type="Gene3D" id="3.40.190.120">
    <property type="entry name" value="Osmoprotection protein (prox), domain 2"/>
    <property type="match status" value="1"/>
</dbReference>
<name>A0ABU2J7M3_9ACTN</name>
<reference evidence="4" key="1">
    <citation type="submission" date="2023-07" db="EMBL/GenBank/DDBJ databases">
        <title>30 novel species of actinomycetes from the DSMZ collection.</title>
        <authorList>
            <person name="Nouioui I."/>
        </authorList>
    </citation>
    <scope>NUCLEOTIDE SEQUENCE [LARGE SCALE GENOMIC DNA]</scope>
    <source>
        <strain evidence="4">DSM 44399</strain>
    </source>
</reference>
<dbReference type="Gene3D" id="3.40.190.10">
    <property type="entry name" value="Periplasmic binding protein-like II"/>
    <property type="match status" value="1"/>
</dbReference>
<organism evidence="3 4">
    <name type="scientific">Jatrophihabitans lederbergiae</name>
    <dbReference type="NCBI Taxonomy" id="3075547"/>
    <lineage>
        <taxon>Bacteria</taxon>
        <taxon>Bacillati</taxon>
        <taxon>Actinomycetota</taxon>
        <taxon>Actinomycetes</taxon>
        <taxon>Jatrophihabitantales</taxon>
        <taxon>Jatrophihabitantaceae</taxon>
        <taxon>Jatrophihabitans</taxon>
    </lineage>
</organism>
<gene>
    <name evidence="3" type="ORF">RM423_06235</name>
</gene>
<evidence type="ECO:0000313" key="3">
    <source>
        <dbReference type="EMBL" id="MDT0260990.1"/>
    </source>
</evidence>
<accession>A0ABU2J7M3</accession>
<feature type="domain" description="ABC-type glycine betaine transport system substrate-binding" evidence="2">
    <location>
        <begin position="46"/>
        <end position="306"/>
    </location>
</feature>
<proteinExistence type="predicted"/>
<dbReference type="CDD" id="cd13606">
    <property type="entry name" value="PBP2_ProX_like"/>
    <property type="match status" value="1"/>
</dbReference>